<keyword evidence="3" id="KW-1185">Reference proteome</keyword>
<dbReference type="InterPro" id="IPR002925">
    <property type="entry name" value="Dienelactn_hydro"/>
</dbReference>
<dbReference type="Gene3D" id="3.40.50.1820">
    <property type="entry name" value="alpha/beta hydrolase"/>
    <property type="match status" value="1"/>
</dbReference>
<dbReference type="InterPro" id="IPR051049">
    <property type="entry name" value="Dienelactone_hydrolase-like"/>
</dbReference>
<keyword evidence="2" id="KW-0378">Hydrolase</keyword>
<accession>A0A918JI37</accession>
<sequence length="251" mass="26781">MTDVQGTDVDIPTADGIADAYAAHPADGLPRPGVLLYQDAYGLRPQLRAMADRLASAGYTVLVPNVFYRHGRSPIGKVPEFIDPSADPAIWKRIGPVMASLTPDLTRRDADAYLDWFAGSPPAADGPVALTGYCMGARLALRTAATHADRVAAAAGFHGGRLATDAPDSPHLGAGRITAELYFGHADQDPSMPEEQIRRLTDSLTAAGVRHTSEVYPGARHGYTQADTPAYDPVADERHWAALLALLERAF</sequence>
<evidence type="ECO:0000313" key="2">
    <source>
        <dbReference type="EMBL" id="GGW76864.1"/>
    </source>
</evidence>
<dbReference type="PANTHER" id="PTHR46623:SF10">
    <property type="entry name" value="CARBOXYMETHYLENEBUTENOLIDASE HOMOLOG"/>
    <property type="match status" value="1"/>
</dbReference>
<protein>
    <submittedName>
        <fullName evidence="2">Hydrolase</fullName>
    </submittedName>
</protein>
<feature type="domain" description="Dienelactone hydrolase" evidence="1">
    <location>
        <begin position="19"/>
        <end position="249"/>
    </location>
</feature>
<name>A0A918JI37_9ACTN</name>
<dbReference type="Proteomes" id="UP000620224">
    <property type="component" value="Unassembled WGS sequence"/>
</dbReference>
<dbReference type="AlphaFoldDB" id="A0A918JI37"/>
<dbReference type="GO" id="GO:0016787">
    <property type="term" value="F:hydrolase activity"/>
    <property type="evidence" value="ECO:0007669"/>
    <property type="project" value="UniProtKB-KW"/>
</dbReference>
<dbReference type="SUPFAM" id="SSF53474">
    <property type="entry name" value="alpha/beta-Hydrolases"/>
    <property type="match status" value="1"/>
</dbReference>
<gene>
    <name evidence="2" type="ORF">GCM10010503_63310</name>
</gene>
<organism evidence="2 3">
    <name type="scientific">Streptomyces lucensis JCM 4490</name>
    <dbReference type="NCBI Taxonomy" id="1306176"/>
    <lineage>
        <taxon>Bacteria</taxon>
        <taxon>Bacillati</taxon>
        <taxon>Actinomycetota</taxon>
        <taxon>Actinomycetes</taxon>
        <taxon>Kitasatosporales</taxon>
        <taxon>Streptomycetaceae</taxon>
        <taxon>Streptomyces</taxon>
    </lineage>
</organism>
<dbReference type="RefSeq" id="WP_190018816.1">
    <property type="nucleotide sequence ID" value="NZ_BMUE01000020.1"/>
</dbReference>
<reference evidence="2" key="1">
    <citation type="journal article" date="2014" name="Int. J. Syst. Evol. Microbiol.">
        <title>Complete genome sequence of Corynebacterium casei LMG S-19264T (=DSM 44701T), isolated from a smear-ripened cheese.</title>
        <authorList>
            <consortium name="US DOE Joint Genome Institute (JGI-PGF)"/>
            <person name="Walter F."/>
            <person name="Albersmeier A."/>
            <person name="Kalinowski J."/>
            <person name="Ruckert C."/>
        </authorList>
    </citation>
    <scope>NUCLEOTIDE SEQUENCE</scope>
    <source>
        <strain evidence="2">JCM 4490</strain>
    </source>
</reference>
<comment type="caution">
    <text evidence="2">The sequence shown here is derived from an EMBL/GenBank/DDBJ whole genome shotgun (WGS) entry which is preliminary data.</text>
</comment>
<evidence type="ECO:0000313" key="3">
    <source>
        <dbReference type="Proteomes" id="UP000620224"/>
    </source>
</evidence>
<reference evidence="2" key="2">
    <citation type="submission" date="2020-09" db="EMBL/GenBank/DDBJ databases">
        <authorList>
            <person name="Sun Q."/>
            <person name="Ohkuma M."/>
        </authorList>
    </citation>
    <scope>NUCLEOTIDE SEQUENCE</scope>
    <source>
        <strain evidence="2">JCM 4490</strain>
    </source>
</reference>
<dbReference type="EMBL" id="BMUE01000020">
    <property type="protein sequence ID" value="GGW76864.1"/>
    <property type="molecule type" value="Genomic_DNA"/>
</dbReference>
<dbReference type="InterPro" id="IPR029058">
    <property type="entry name" value="AB_hydrolase_fold"/>
</dbReference>
<dbReference type="Pfam" id="PF01738">
    <property type="entry name" value="DLH"/>
    <property type="match status" value="1"/>
</dbReference>
<dbReference type="PANTHER" id="PTHR46623">
    <property type="entry name" value="CARBOXYMETHYLENEBUTENOLIDASE-RELATED"/>
    <property type="match status" value="1"/>
</dbReference>
<evidence type="ECO:0000259" key="1">
    <source>
        <dbReference type="Pfam" id="PF01738"/>
    </source>
</evidence>
<proteinExistence type="predicted"/>